<dbReference type="GO" id="GO:0016887">
    <property type="term" value="F:ATP hydrolysis activity"/>
    <property type="evidence" value="ECO:0007669"/>
    <property type="project" value="InterPro"/>
</dbReference>
<sequence length="1349" mass="151237">MLDVKPQLRREAKLYCGRKVRKAFFPDGGGKPRYFFGTVVECPIFDGDICYRIEYEDGDIEDIAWEELVQIIMDPGVPAAPGALVDATNLADAQGMLGGKPVGHQPPRKQTNGFATSSLDCPGPSNVGIGTDEPPMQRQGRTRKRDLKERDGGVDGGQDVNAGAQVRTRQCEPIFEDAPAEGDDFEAEAAERPRKRMAMGRPVLAVAEEDGREQARAAMMAPEGDDFGGFAPRTVGLPGQIAKIRVENFMCHQHFELEFGTHVTLVSGANGSGKSAIVQALQVCLGVTARNTGRGTAIADLIRTGVDDAKVQVTLWNTGEDAFMPSIFGDRITVERHLKRTGTSSYTLLDARGRKAALDRGEKVKEVLDRMLDYFTVDANNALTIITQDKSRSLLSDKSNARDKYEMFMAGTLLDKVQEDLKVANAQVCAMLKNFEEILTRYKAEKQEELQLSSKVEKLRSADKFLQDREMLEGAIAWRAVQQMEDRVAAAKAAAEIHGPELVSLYECHADAIARAKQDLLDRQTELAVELERHTKIMENNTSHVQGLLKAEKNSRINMDRAKRSKAAAQASLETLQNFKKILDDQLAQDSNDKAAEARRLVEEHQKQITEKQANVQKAVEDVTAALQALEDARAKVEALTKQDAACRDMIHRTATNVAEFQRQLRGLGAEQDNLLGIFHAVDLNRLIHQNIRRFRQRPIGPLGALLTVTDGKWLLATEVALGFYFRDYLVSCTADAELLRDLMRQAGYQRASAVTACFDAPMHRIPASRRPANGFTPLLDILIVHDTAARAPVMNYLVDKAHVESVALVENGRQGNSVNHDCSAGQHITAAISMDGDWYRRKGGLRWVDRNGRVKRQHCRLIADLSEYKAALERDLEQTELQLGAYHEDLAHLTVQLRHARAWEAKCAADWKMANGLKNRVNTELHRLMMQTPEMPRFEDDEEAGTMLTQLASIQHELASSQIQLQTAEEALALAEQSHGQAVKQAKEEQTRIQEQMAEGKRLREQQMEAVSKLAELDGRHSAAVSSREQVRTNLAKLRRGVEVAEARLQQVLTAAKQVCSRSMGERAVQLAREFVSEAVRKKLASKQQRDRQLAAMGEEELRRMHMRTVEASMDYAGLEKQLAIVNSNIAKAAAEAGSNDLQELEIRLAAQSKTAATRYRAYKRMEEMMQRFQTSYANQMQSFERLRTSLMDITQAKFAKYLRRRDHDGKLEFNHMERTLKLLVRPKGKNNRDVQAVEDLKQLSGGERSFTTVALLLAIGENTESPFRCNDEFDVFMDDVNRRVATETLLEFAMEHSMFQYIFLTPQEIATVEDARQQLMKRRRIQLPPAFLRTVKMHPPRPNAVQA</sequence>
<keyword evidence="5" id="KW-0547">Nucleotide-binding</keyword>
<evidence type="ECO:0000256" key="8">
    <source>
        <dbReference type="ARBA" id="ARBA00023054"/>
    </source>
</evidence>
<dbReference type="GO" id="GO:0035861">
    <property type="term" value="C:site of double-strand break"/>
    <property type="evidence" value="ECO:0007669"/>
    <property type="project" value="TreeGrafter"/>
</dbReference>
<comment type="caution">
    <text evidence="16">The sequence shown here is derived from an EMBL/GenBank/DDBJ whole genome shotgun (WGS) entry which is preliminary data.</text>
</comment>
<evidence type="ECO:0000256" key="4">
    <source>
        <dbReference type="ARBA" id="ARBA00022454"/>
    </source>
</evidence>
<keyword evidence="9" id="KW-0233">DNA recombination</keyword>
<evidence type="ECO:0000256" key="9">
    <source>
        <dbReference type="ARBA" id="ARBA00023172"/>
    </source>
</evidence>
<keyword evidence="7" id="KW-0067">ATP-binding</keyword>
<dbReference type="InterPro" id="IPR047365">
    <property type="entry name" value="Tudor_AtPTM-like"/>
</dbReference>
<name>A0A8J4AU19_9CHLO</name>
<evidence type="ECO:0000256" key="13">
    <source>
        <dbReference type="SAM" id="MobiDB-lite"/>
    </source>
</evidence>
<proteinExistence type="inferred from homology"/>
<evidence type="ECO:0000256" key="2">
    <source>
        <dbReference type="ARBA" id="ARBA00004286"/>
    </source>
</evidence>
<feature type="region of interest" description="Disordered" evidence="13">
    <location>
        <begin position="100"/>
        <end position="169"/>
    </location>
</feature>
<dbReference type="Pfam" id="PF13476">
    <property type="entry name" value="AAA_23"/>
    <property type="match status" value="1"/>
</dbReference>
<dbReference type="GO" id="GO:0005524">
    <property type="term" value="F:ATP binding"/>
    <property type="evidence" value="ECO:0007669"/>
    <property type="project" value="UniProtKB-KW"/>
</dbReference>
<evidence type="ECO:0000256" key="3">
    <source>
        <dbReference type="ARBA" id="ARBA00006793"/>
    </source>
</evidence>
<evidence type="ECO:0000256" key="11">
    <source>
        <dbReference type="ARBA" id="ARBA00023242"/>
    </source>
</evidence>
<feature type="domain" description="PTM/DIR17-like Tudor" evidence="15">
    <location>
        <begin position="17"/>
        <end position="72"/>
    </location>
</feature>
<dbReference type="SUPFAM" id="SSF52540">
    <property type="entry name" value="P-loop containing nucleoside triphosphate hydrolases"/>
    <property type="match status" value="1"/>
</dbReference>
<feature type="coiled-coil region" evidence="12">
    <location>
        <begin position="863"/>
        <end position="890"/>
    </location>
</feature>
<dbReference type="GO" id="GO:0000724">
    <property type="term" value="P:double-strand break repair via homologous recombination"/>
    <property type="evidence" value="ECO:0007669"/>
    <property type="project" value="TreeGrafter"/>
</dbReference>
<dbReference type="GO" id="GO:0003697">
    <property type="term" value="F:single-stranded DNA binding"/>
    <property type="evidence" value="ECO:0007669"/>
    <property type="project" value="TreeGrafter"/>
</dbReference>
<feature type="compositionally biased region" description="Polar residues" evidence="13">
    <location>
        <begin position="108"/>
        <end position="119"/>
    </location>
</feature>
<keyword evidence="4" id="KW-0158">Chromosome</keyword>
<evidence type="ECO:0000256" key="10">
    <source>
        <dbReference type="ARBA" id="ARBA00023204"/>
    </source>
</evidence>
<dbReference type="GO" id="GO:0051276">
    <property type="term" value="P:chromosome organization"/>
    <property type="evidence" value="ECO:0007669"/>
    <property type="project" value="InterPro"/>
</dbReference>
<keyword evidence="17" id="KW-1185">Reference proteome</keyword>
<keyword evidence="6" id="KW-0227">DNA damage</keyword>
<evidence type="ECO:0000256" key="5">
    <source>
        <dbReference type="ARBA" id="ARBA00022741"/>
    </source>
</evidence>
<gene>
    <name evidence="16" type="ORF">Vafri_3706</name>
</gene>
<dbReference type="PANTHER" id="PTHR19306">
    <property type="entry name" value="STRUCTURAL MAINTENANCE OF CHROMOSOMES 5,6 SMC5, SMC6"/>
    <property type="match status" value="1"/>
</dbReference>
<keyword evidence="11" id="KW-0539">Nucleus</keyword>
<dbReference type="GO" id="GO:0005634">
    <property type="term" value="C:nucleus"/>
    <property type="evidence" value="ECO:0007669"/>
    <property type="project" value="UniProtKB-SubCell"/>
</dbReference>
<dbReference type="Pfam" id="PF21743">
    <property type="entry name" value="PTM_DIR17_Tudor"/>
    <property type="match status" value="1"/>
</dbReference>
<organism evidence="16 17">
    <name type="scientific">Volvox africanus</name>
    <dbReference type="NCBI Taxonomy" id="51714"/>
    <lineage>
        <taxon>Eukaryota</taxon>
        <taxon>Viridiplantae</taxon>
        <taxon>Chlorophyta</taxon>
        <taxon>core chlorophytes</taxon>
        <taxon>Chlorophyceae</taxon>
        <taxon>CS clade</taxon>
        <taxon>Chlamydomonadales</taxon>
        <taxon>Volvocaceae</taxon>
        <taxon>Volvox</taxon>
    </lineage>
</organism>
<evidence type="ECO:0000256" key="1">
    <source>
        <dbReference type="ARBA" id="ARBA00004123"/>
    </source>
</evidence>
<accession>A0A8J4AU19</accession>
<dbReference type="GO" id="GO:0003684">
    <property type="term" value="F:damaged DNA binding"/>
    <property type="evidence" value="ECO:0007669"/>
    <property type="project" value="TreeGrafter"/>
</dbReference>
<evidence type="ECO:0000259" key="14">
    <source>
        <dbReference type="Pfam" id="PF13476"/>
    </source>
</evidence>
<evidence type="ECO:0000313" key="16">
    <source>
        <dbReference type="EMBL" id="GIL46827.1"/>
    </source>
</evidence>
<feature type="domain" description="Rad50/SbcC-type AAA" evidence="14">
    <location>
        <begin position="243"/>
        <end position="452"/>
    </location>
</feature>
<evidence type="ECO:0000313" key="17">
    <source>
        <dbReference type="Proteomes" id="UP000747399"/>
    </source>
</evidence>
<dbReference type="Proteomes" id="UP000747399">
    <property type="component" value="Unassembled WGS sequence"/>
</dbReference>
<feature type="coiled-coil region" evidence="12">
    <location>
        <begin position="588"/>
        <end position="643"/>
    </location>
</feature>
<feature type="coiled-coil region" evidence="12">
    <location>
        <begin position="952"/>
        <end position="1049"/>
    </location>
</feature>
<evidence type="ECO:0000259" key="15">
    <source>
        <dbReference type="Pfam" id="PF21743"/>
    </source>
</evidence>
<keyword evidence="10" id="KW-0234">DNA repair</keyword>
<dbReference type="Gene3D" id="3.40.50.300">
    <property type="entry name" value="P-loop containing nucleotide triphosphate hydrolases"/>
    <property type="match status" value="2"/>
</dbReference>
<comment type="subcellular location">
    <subcellularLocation>
        <location evidence="2">Chromosome</location>
    </subcellularLocation>
    <subcellularLocation>
        <location evidence="1">Nucleus</location>
    </subcellularLocation>
</comment>
<protein>
    <recommendedName>
        <fullName evidence="18">RecF/RecN/SMC N-terminal domain-containing protein</fullName>
    </recommendedName>
</protein>
<dbReference type="InterPro" id="IPR027417">
    <property type="entry name" value="P-loop_NTPase"/>
</dbReference>
<dbReference type="InterPro" id="IPR036277">
    <property type="entry name" value="SMC_hinge_sf"/>
</dbReference>
<dbReference type="PANTHER" id="PTHR19306:SF6">
    <property type="entry name" value="STRUCTURAL MAINTENANCE OF CHROMOSOMES PROTEIN 6"/>
    <property type="match status" value="1"/>
</dbReference>
<evidence type="ECO:0000256" key="6">
    <source>
        <dbReference type="ARBA" id="ARBA00022763"/>
    </source>
</evidence>
<dbReference type="SUPFAM" id="SSF75553">
    <property type="entry name" value="Smc hinge domain"/>
    <property type="match status" value="1"/>
</dbReference>
<dbReference type="GO" id="GO:0030915">
    <property type="term" value="C:Smc5-Smc6 complex"/>
    <property type="evidence" value="ECO:0007669"/>
    <property type="project" value="TreeGrafter"/>
</dbReference>
<evidence type="ECO:0008006" key="18">
    <source>
        <dbReference type="Google" id="ProtNLM"/>
    </source>
</evidence>
<keyword evidence="8 12" id="KW-0175">Coiled coil</keyword>
<evidence type="ECO:0000256" key="12">
    <source>
        <dbReference type="SAM" id="Coils"/>
    </source>
</evidence>
<dbReference type="EMBL" id="BNCO01000004">
    <property type="protein sequence ID" value="GIL46827.1"/>
    <property type="molecule type" value="Genomic_DNA"/>
</dbReference>
<comment type="similarity">
    <text evidence="3">Belongs to the SMC family. SMC6 subfamily.</text>
</comment>
<reference evidence="16" key="1">
    <citation type="journal article" date="2021" name="Proc. Natl. Acad. Sci. U.S.A.">
        <title>Three genomes in the algal genus Volvox reveal the fate of a haploid sex-determining region after a transition to homothallism.</title>
        <authorList>
            <person name="Yamamoto K."/>
            <person name="Hamaji T."/>
            <person name="Kawai-Toyooka H."/>
            <person name="Matsuzaki R."/>
            <person name="Takahashi F."/>
            <person name="Nishimura Y."/>
            <person name="Kawachi M."/>
            <person name="Noguchi H."/>
            <person name="Minakuchi Y."/>
            <person name="Umen J.G."/>
            <person name="Toyoda A."/>
            <person name="Nozaki H."/>
        </authorList>
    </citation>
    <scope>NUCLEOTIDE SEQUENCE</scope>
    <source>
        <strain evidence="16">NIES-3780</strain>
    </source>
</reference>
<evidence type="ECO:0000256" key="7">
    <source>
        <dbReference type="ARBA" id="ARBA00022840"/>
    </source>
</evidence>
<dbReference type="InterPro" id="IPR038729">
    <property type="entry name" value="Rad50/SbcC_AAA"/>
</dbReference>